<reference evidence="1" key="1">
    <citation type="submission" date="2022-08" db="EMBL/GenBank/DDBJ databases">
        <authorList>
            <person name="Kallberg Y."/>
            <person name="Tangrot J."/>
            <person name="Rosling A."/>
        </authorList>
    </citation>
    <scope>NUCLEOTIDE SEQUENCE</scope>
    <source>
        <strain evidence="1">Wild A</strain>
    </source>
</reference>
<protein>
    <submittedName>
        <fullName evidence="1">13758_t:CDS:1</fullName>
    </submittedName>
</protein>
<name>A0A9W4WT45_9GLOM</name>
<feature type="non-terminal residue" evidence="1">
    <location>
        <position position="243"/>
    </location>
</feature>
<evidence type="ECO:0000313" key="2">
    <source>
        <dbReference type="Proteomes" id="UP001153678"/>
    </source>
</evidence>
<dbReference type="EMBL" id="CAMKVN010001553">
    <property type="protein sequence ID" value="CAI2176762.1"/>
    <property type="molecule type" value="Genomic_DNA"/>
</dbReference>
<evidence type="ECO:0000313" key="1">
    <source>
        <dbReference type="EMBL" id="CAI2176762.1"/>
    </source>
</evidence>
<accession>A0A9W4WT45</accession>
<organism evidence="1 2">
    <name type="scientific">Funneliformis geosporum</name>
    <dbReference type="NCBI Taxonomy" id="1117311"/>
    <lineage>
        <taxon>Eukaryota</taxon>
        <taxon>Fungi</taxon>
        <taxon>Fungi incertae sedis</taxon>
        <taxon>Mucoromycota</taxon>
        <taxon>Glomeromycotina</taxon>
        <taxon>Glomeromycetes</taxon>
        <taxon>Glomerales</taxon>
        <taxon>Glomeraceae</taxon>
        <taxon>Funneliformis</taxon>
    </lineage>
</organism>
<keyword evidence="2" id="KW-1185">Reference proteome</keyword>
<proteinExistence type="predicted"/>
<gene>
    <name evidence="1" type="ORF">FWILDA_LOCUS7745</name>
</gene>
<sequence>VIKAALIALDNSKYTNIYATAQKFGIAEITLRYAIKNNDLLKHSGPLIVLSKHNEIQLVGYFLSEAQAQKVNSAIIKDHFDRLYHVIQEYSLTVECILKMDETGFVLSTKMQKEAIINAFKTTRIWSFNPNSISNDCLDPSLTTERFDISSLKQFSQLPEQVFLISDESSTQLQPTYKYSTQDSIIKNMELLKYELESQKKNITLEKENTSLKQNYTIIKKKLKTFKNPDTSSLKLKLKYPNS</sequence>
<dbReference type="Proteomes" id="UP001153678">
    <property type="component" value="Unassembled WGS sequence"/>
</dbReference>
<comment type="caution">
    <text evidence="1">The sequence shown here is derived from an EMBL/GenBank/DDBJ whole genome shotgun (WGS) entry which is preliminary data.</text>
</comment>
<dbReference type="AlphaFoldDB" id="A0A9W4WT45"/>